<dbReference type="FunFam" id="3.90.1030.10:FF:000009">
    <property type="entry name" value="39S ribosomal protein L17, mitochondrial"/>
    <property type="match status" value="1"/>
</dbReference>
<dbReference type="GO" id="GO:0005840">
    <property type="term" value="C:ribosome"/>
    <property type="evidence" value="ECO:0007669"/>
    <property type="project" value="UniProtKB-KW"/>
</dbReference>
<gene>
    <name evidence="7" type="ORF">AAG570_010912</name>
</gene>
<evidence type="ECO:0000256" key="1">
    <source>
        <dbReference type="ARBA" id="ARBA00008777"/>
    </source>
</evidence>
<protein>
    <recommendedName>
        <fullName evidence="4">Large ribosomal subunit protein bL17m</fullName>
    </recommendedName>
    <alternativeName>
        <fullName evidence="5">39S ribosomal protein L17, mitochondrial</fullName>
    </alternativeName>
</protein>
<evidence type="ECO:0000256" key="4">
    <source>
        <dbReference type="ARBA" id="ARBA00035290"/>
    </source>
</evidence>
<organism evidence="7 8">
    <name type="scientific">Ranatra chinensis</name>
    <dbReference type="NCBI Taxonomy" id="642074"/>
    <lineage>
        <taxon>Eukaryota</taxon>
        <taxon>Metazoa</taxon>
        <taxon>Ecdysozoa</taxon>
        <taxon>Arthropoda</taxon>
        <taxon>Hexapoda</taxon>
        <taxon>Insecta</taxon>
        <taxon>Pterygota</taxon>
        <taxon>Neoptera</taxon>
        <taxon>Paraneoptera</taxon>
        <taxon>Hemiptera</taxon>
        <taxon>Heteroptera</taxon>
        <taxon>Panheteroptera</taxon>
        <taxon>Nepomorpha</taxon>
        <taxon>Nepidae</taxon>
        <taxon>Ranatrinae</taxon>
        <taxon>Ranatra</taxon>
    </lineage>
</organism>
<proteinExistence type="inferred from homology"/>
<dbReference type="GO" id="GO:1990904">
    <property type="term" value="C:ribonucleoprotein complex"/>
    <property type="evidence" value="ECO:0007669"/>
    <property type="project" value="UniProtKB-KW"/>
</dbReference>
<accession>A0ABD0Z7F0</accession>
<evidence type="ECO:0000256" key="6">
    <source>
        <dbReference type="SAM" id="MobiDB-lite"/>
    </source>
</evidence>
<dbReference type="AlphaFoldDB" id="A0ABD0Z7F0"/>
<dbReference type="InterPro" id="IPR000456">
    <property type="entry name" value="Ribosomal_bL17"/>
</dbReference>
<dbReference type="Pfam" id="PF01196">
    <property type="entry name" value="Ribosomal_L17"/>
    <property type="match status" value="1"/>
</dbReference>
<evidence type="ECO:0000256" key="5">
    <source>
        <dbReference type="ARBA" id="ARBA00035413"/>
    </source>
</evidence>
<dbReference type="EMBL" id="JBFDAA010000006">
    <property type="protein sequence ID" value="KAL1131294.1"/>
    <property type="molecule type" value="Genomic_DNA"/>
</dbReference>
<keyword evidence="2" id="KW-0689">Ribosomal protein</keyword>
<dbReference type="Gene3D" id="3.90.1030.10">
    <property type="entry name" value="Ribosomal protein L17"/>
    <property type="match status" value="1"/>
</dbReference>
<evidence type="ECO:0000256" key="2">
    <source>
        <dbReference type="ARBA" id="ARBA00022980"/>
    </source>
</evidence>
<evidence type="ECO:0000313" key="7">
    <source>
        <dbReference type="EMBL" id="KAL1131294.1"/>
    </source>
</evidence>
<dbReference type="InterPro" id="IPR036373">
    <property type="entry name" value="Ribosomal_bL17_sf"/>
</dbReference>
<comment type="similarity">
    <text evidence="1">Belongs to the bacterial ribosomal protein bL17 family.</text>
</comment>
<feature type="compositionally biased region" description="Polar residues" evidence="6">
    <location>
        <begin position="202"/>
        <end position="214"/>
    </location>
</feature>
<evidence type="ECO:0000313" key="8">
    <source>
        <dbReference type="Proteomes" id="UP001558652"/>
    </source>
</evidence>
<feature type="region of interest" description="Disordered" evidence="6">
    <location>
        <begin position="191"/>
        <end position="214"/>
    </location>
</feature>
<reference evidence="7 8" key="1">
    <citation type="submission" date="2024-07" db="EMBL/GenBank/DDBJ databases">
        <title>Chromosome-level genome assembly of the water stick insect Ranatra chinensis (Heteroptera: Nepidae).</title>
        <authorList>
            <person name="Liu X."/>
        </authorList>
    </citation>
    <scope>NUCLEOTIDE SEQUENCE [LARGE SCALE GENOMIC DNA]</scope>
    <source>
        <strain evidence="7">Cailab_2021Rc</strain>
        <tissue evidence="7">Muscle</tissue>
    </source>
</reference>
<dbReference type="Proteomes" id="UP001558652">
    <property type="component" value="Unassembled WGS sequence"/>
</dbReference>
<dbReference type="SUPFAM" id="SSF64263">
    <property type="entry name" value="Prokaryotic ribosomal protein L17"/>
    <property type="match status" value="1"/>
</dbReference>
<keyword evidence="3" id="KW-0687">Ribonucleoprotein</keyword>
<name>A0ABD0Z7F0_9HEMI</name>
<sequence length="214" mass="24805">MNQADVSKLVSRLRIKVNPRHRNLKNPKGPEGRLEKLRKTVTGLIKHERIELNYNRGDEARAYAERLISEAIRYGDRHIPTMEMADYWLEEKQLVHKLFKVLVPRFENHPLSYTRIFRVSSSYPDATNQRCVLELRGNPYPPLLQDTWHNKNLIHNVLLDAARKDYRESKYAEFAKQLGAGDKQVEIGVKEEQEVSAAESKPSVSENVTDSDVK</sequence>
<keyword evidence="8" id="KW-1185">Reference proteome</keyword>
<dbReference type="PANTHER" id="PTHR14413">
    <property type="entry name" value="RIBOSOMAL PROTEIN L17"/>
    <property type="match status" value="1"/>
</dbReference>
<comment type="caution">
    <text evidence="7">The sequence shown here is derived from an EMBL/GenBank/DDBJ whole genome shotgun (WGS) entry which is preliminary data.</text>
</comment>
<evidence type="ECO:0000256" key="3">
    <source>
        <dbReference type="ARBA" id="ARBA00023274"/>
    </source>
</evidence>
<dbReference type="PANTHER" id="PTHR14413:SF16">
    <property type="entry name" value="LARGE RIBOSOMAL SUBUNIT PROTEIN BL17M"/>
    <property type="match status" value="1"/>
</dbReference>